<comment type="caution">
    <text evidence="2">The sequence shown here is derived from an EMBL/GenBank/DDBJ whole genome shotgun (WGS) entry which is preliminary data.</text>
</comment>
<name>A0A9X3NFJ2_9ACTN</name>
<dbReference type="PROSITE" id="PS51257">
    <property type="entry name" value="PROKAR_LIPOPROTEIN"/>
    <property type="match status" value="1"/>
</dbReference>
<keyword evidence="3" id="KW-1185">Reference proteome</keyword>
<dbReference type="AlphaFoldDB" id="A0A9X3NFJ2"/>
<evidence type="ECO:0000313" key="3">
    <source>
        <dbReference type="Proteomes" id="UP001147653"/>
    </source>
</evidence>
<protein>
    <submittedName>
        <fullName evidence="2">Uncharacterized protein</fullName>
    </submittedName>
</protein>
<evidence type="ECO:0000256" key="1">
    <source>
        <dbReference type="SAM" id="SignalP"/>
    </source>
</evidence>
<gene>
    <name evidence="2" type="ORF">OJ997_35410</name>
</gene>
<feature type="signal peptide" evidence="1">
    <location>
        <begin position="1"/>
        <end position="21"/>
    </location>
</feature>
<feature type="chain" id="PRO_5040877948" evidence="1">
    <location>
        <begin position="22"/>
        <end position="332"/>
    </location>
</feature>
<keyword evidence="1" id="KW-0732">Signal</keyword>
<sequence length="332" mass="36239">MLRAALLTLLILIVVPATASAACRTAPVADVWYDSPAVQVWFDDNDGIVACVRATGVERVVPYPAEDDVHLEFEEVQGDRWLRTLTYKGEDSDTTTAENLTDDLMDLWTGKTLSEGGFLVPGGYVLGDESGVRVRYTDGRTQVLSVDPGDDFARQGRRLYWRAKGGPRTALLTFPSGTAPAKRPLPRARRMTRCTPRPGARLVVRFRRIVITRVGTSAYACFNGRTTALGQATGFRRLSAGDIAYTRPGFSASLDVATGVKHELPRASGPLAAELWALAARGPDGVLRVWGDARRPRVLSREPATEIAVDTYHAYWLNANGAPRHAYVTPLS</sequence>
<accession>A0A9X3NFJ2</accession>
<reference evidence="2" key="1">
    <citation type="submission" date="2022-10" db="EMBL/GenBank/DDBJ databases">
        <title>The WGS of Solirubrobacter phytolaccae KCTC 29190.</title>
        <authorList>
            <person name="Jiang Z."/>
        </authorList>
    </citation>
    <scope>NUCLEOTIDE SEQUENCE</scope>
    <source>
        <strain evidence="2">KCTC 29190</strain>
    </source>
</reference>
<organism evidence="2 3">
    <name type="scientific">Solirubrobacter phytolaccae</name>
    <dbReference type="NCBI Taxonomy" id="1404360"/>
    <lineage>
        <taxon>Bacteria</taxon>
        <taxon>Bacillati</taxon>
        <taxon>Actinomycetota</taxon>
        <taxon>Thermoleophilia</taxon>
        <taxon>Solirubrobacterales</taxon>
        <taxon>Solirubrobacteraceae</taxon>
        <taxon>Solirubrobacter</taxon>
    </lineage>
</organism>
<evidence type="ECO:0000313" key="2">
    <source>
        <dbReference type="EMBL" id="MDA0185648.1"/>
    </source>
</evidence>
<proteinExistence type="predicted"/>
<dbReference type="Proteomes" id="UP001147653">
    <property type="component" value="Unassembled WGS sequence"/>
</dbReference>
<dbReference type="RefSeq" id="WP_270030162.1">
    <property type="nucleotide sequence ID" value="NZ_JAPDDP010000130.1"/>
</dbReference>
<dbReference type="EMBL" id="JAPDDP010000130">
    <property type="protein sequence ID" value="MDA0185648.1"/>
    <property type="molecule type" value="Genomic_DNA"/>
</dbReference>